<evidence type="ECO:0000313" key="3">
    <source>
        <dbReference type="Proteomes" id="UP000481421"/>
    </source>
</evidence>
<gene>
    <name evidence="2" type="ORF">G3572_11060</name>
</gene>
<organism evidence="2 3">
    <name type="scientific">Pseudotabrizicola algicola</name>
    <dbReference type="NCBI Taxonomy" id="2709381"/>
    <lineage>
        <taxon>Bacteria</taxon>
        <taxon>Pseudomonadati</taxon>
        <taxon>Pseudomonadota</taxon>
        <taxon>Alphaproteobacteria</taxon>
        <taxon>Rhodobacterales</taxon>
        <taxon>Paracoccaceae</taxon>
        <taxon>Pseudotabrizicola</taxon>
    </lineage>
</organism>
<evidence type="ECO:0000313" key="2">
    <source>
        <dbReference type="EMBL" id="NEX46747.1"/>
    </source>
</evidence>
<evidence type="ECO:0008006" key="4">
    <source>
        <dbReference type="Google" id="ProtNLM"/>
    </source>
</evidence>
<dbReference type="Gene3D" id="3.30.160.150">
    <property type="entry name" value="Lipoprotein like domain"/>
    <property type="match status" value="1"/>
</dbReference>
<evidence type="ECO:0000256" key="1">
    <source>
        <dbReference type="SAM" id="SignalP"/>
    </source>
</evidence>
<comment type="caution">
    <text evidence="2">The sequence shown here is derived from an EMBL/GenBank/DDBJ whole genome shotgun (WGS) entry which is preliminary data.</text>
</comment>
<dbReference type="EMBL" id="JAAIKE010000003">
    <property type="protein sequence ID" value="NEX46747.1"/>
    <property type="molecule type" value="Genomic_DNA"/>
</dbReference>
<name>A0A6B3RL04_9RHOB</name>
<dbReference type="GO" id="GO:0019867">
    <property type="term" value="C:outer membrane"/>
    <property type="evidence" value="ECO:0007669"/>
    <property type="project" value="InterPro"/>
</dbReference>
<dbReference type="Pfam" id="PF04390">
    <property type="entry name" value="LptE"/>
    <property type="match status" value="1"/>
</dbReference>
<dbReference type="RefSeq" id="WP_164611746.1">
    <property type="nucleotide sequence ID" value="NZ_JAAIKE010000003.1"/>
</dbReference>
<proteinExistence type="predicted"/>
<dbReference type="Proteomes" id="UP000481421">
    <property type="component" value="Unassembled WGS sequence"/>
</dbReference>
<dbReference type="InterPro" id="IPR007485">
    <property type="entry name" value="LPS_assembly_LptE"/>
</dbReference>
<feature type="signal peptide" evidence="1">
    <location>
        <begin position="1"/>
        <end position="24"/>
    </location>
</feature>
<keyword evidence="1" id="KW-0732">Signal</keyword>
<dbReference type="GO" id="GO:0043165">
    <property type="term" value="P:Gram-negative-bacterium-type cell outer membrane assembly"/>
    <property type="evidence" value="ECO:0007669"/>
    <property type="project" value="InterPro"/>
</dbReference>
<dbReference type="AlphaFoldDB" id="A0A6B3RL04"/>
<dbReference type="PROSITE" id="PS51257">
    <property type="entry name" value="PROKAR_LIPOPROTEIN"/>
    <property type="match status" value="1"/>
</dbReference>
<feature type="chain" id="PRO_5025456630" description="LPS-assembly lipoprotein" evidence="1">
    <location>
        <begin position="25"/>
        <end position="161"/>
    </location>
</feature>
<sequence length="161" mass="17380">MSLPDRRSVLFAPLALMACGFAPAYGPGGAARALEGRIRVADPNDKLGFDLVERLEERLGRPQAPRFDLAYTIVTKAETLGITPENAITRYHLTGHIDWTLTSRDSGQRVTGGRVQGFTAYSATGSTVAGLAAEQDAAFRLMRMLADQIVTRLIATSDAWA</sequence>
<reference evidence="2 3" key="1">
    <citation type="submission" date="2020-02" db="EMBL/GenBank/DDBJ databases">
        <title>Rhodobacter algicola sp. nov., isolated from microalga culture.</title>
        <authorList>
            <person name="Park C.-Y."/>
        </authorList>
    </citation>
    <scope>NUCLEOTIDE SEQUENCE [LARGE SCALE GENOMIC DNA]</scope>
    <source>
        <strain evidence="2 3">ETT8</strain>
    </source>
</reference>
<accession>A0A6B3RL04</accession>
<keyword evidence="3" id="KW-1185">Reference proteome</keyword>
<protein>
    <recommendedName>
        <fullName evidence="4">LPS-assembly lipoprotein</fullName>
    </recommendedName>
</protein>